<name>A0AAD8TTN4_LOLMU</name>
<dbReference type="AlphaFoldDB" id="A0AAD8TTN4"/>
<evidence type="ECO:0000259" key="2">
    <source>
        <dbReference type="Pfam" id="PF03732"/>
    </source>
</evidence>
<comment type="caution">
    <text evidence="3">The sequence shown here is derived from an EMBL/GenBank/DDBJ whole genome shotgun (WGS) entry which is preliminary data.</text>
</comment>
<sequence>MAMGIQGYSELLAARYLPLMMDGVNLHWFNTLTPNSIDSWEEARAAFIQHFASAYTRATTIEDLDRCIQGPRESTRRWVQRWQDMWTTSSGISTDTAIYCFRRCCRYEPLGAKLQRISRDNISIAELFDIAQRYADEDPTIDSDDEFGQRRNRRPIRTDTRRDDYRFNTRPKQRQAPSRRRPRRVRRQCRLRAAERTRMSPRGG</sequence>
<feature type="region of interest" description="Disordered" evidence="1">
    <location>
        <begin position="139"/>
        <end position="204"/>
    </location>
</feature>
<accession>A0AAD8TTN4</accession>
<feature type="compositionally biased region" description="Basic residues" evidence="1">
    <location>
        <begin position="169"/>
        <end position="190"/>
    </location>
</feature>
<feature type="domain" description="Retrotransposon gag" evidence="2">
    <location>
        <begin position="17"/>
        <end position="101"/>
    </location>
</feature>
<dbReference type="Pfam" id="PF03732">
    <property type="entry name" value="Retrotrans_gag"/>
    <property type="match status" value="1"/>
</dbReference>
<dbReference type="PANTHER" id="PTHR33223">
    <property type="entry name" value="CCHC-TYPE DOMAIN-CONTAINING PROTEIN"/>
    <property type="match status" value="1"/>
</dbReference>
<dbReference type="InterPro" id="IPR005162">
    <property type="entry name" value="Retrotrans_gag_dom"/>
</dbReference>
<dbReference type="PANTHER" id="PTHR33223:SF10">
    <property type="entry name" value="AMINOTRANSFERASE-LIKE PLANT MOBILE DOMAIN-CONTAINING PROTEIN"/>
    <property type="match status" value="1"/>
</dbReference>
<evidence type="ECO:0000256" key="1">
    <source>
        <dbReference type="SAM" id="MobiDB-lite"/>
    </source>
</evidence>
<feature type="compositionally biased region" description="Basic and acidic residues" evidence="1">
    <location>
        <begin position="156"/>
        <end position="167"/>
    </location>
</feature>
<protein>
    <recommendedName>
        <fullName evidence="2">Retrotransposon gag domain-containing protein</fullName>
    </recommendedName>
</protein>
<evidence type="ECO:0000313" key="4">
    <source>
        <dbReference type="Proteomes" id="UP001231189"/>
    </source>
</evidence>
<organism evidence="3 4">
    <name type="scientific">Lolium multiflorum</name>
    <name type="common">Italian ryegrass</name>
    <name type="synonym">Lolium perenne subsp. multiflorum</name>
    <dbReference type="NCBI Taxonomy" id="4521"/>
    <lineage>
        <taxon>Eukaryota</taxon>
        <taxon>Viridiplantae</taxon>
        <taxon>Streptophyta</taxon>
        <taxon>Embryophyta</taxon>
        <taxon>Tracheophyta</taxon>
        <taxon>Spermatophyta</taxon>
        <taxon>Magnoliopsida</taxon>
        <taxon>Liliopsida</taxon>
        <taxon>Poales</taxon>
        <taxon>Poaceae</taxon>
        <taxon>BOP clade</taxon>
        <taxon>Pooideae</taxon>
        <taxon>Poodae</taxon>
        <taxon>Poeae</taxon>
        <taxon>Poeae Chloroplast Group 2 (Poeae type)</taxon>
        <taxon>Loliodinae</taxon>
        <taxon>Loliinae</taxon>
        <taxon>Lolium</taxon>
    </lineage>
</organism>
<evidence type="ECO:0000313" key="3">
    <source>
        <dbReference type="EMBL" id="KAK1692129.1"/>
    </source>
</evidence>
<dbReference type="EMBL" id="JAUUTY010000001">
    <property type="protein sequence ID" value="KAK1692129.1"/>
    <property type="molecule type" value="Genomic_DNA"/>
</dbReference>
<keyword evidence="4" id="KW-1185">Reference proteome</keyword>
<proteinExistence type="predicted"/>
<gene>
    <name evidence="3" type="ORF">QYE76_008826</name>
</gene>
<reference evidence="3" key="1">
    <citation type="submission" date="2023-07" db="EMBL/GenBank/DDBJ databases">
        <title>A chromosome-level genome assembly of Lolium multiflorum.</title>
        <authorList>
            <person name="Chen Y."/>
            <person name="Copetti D."/>
            <person name="Kolliker R."/>
            <person name="Studer B."/>
        </authorList>
    </citation>
    <scope>NUCLEOTIDE SEQUENCE</scope>
    <source>
        <strain evidence="3">02402/16</strain>
        <tissue evidence="3">Leaf</tissue>
    </source>
</reference>
<dbReference type="Proteomes" id="UP001231189">
    <property type="component" value="Unassembled WGS sequence"/>
</dbReference>